<accession>A0ABT0C657</accession>
<sequence length="801" mass="90314">MKNIVCLLVGAAFLLGCEQEKESSVSLFKESNVGDLAKPYVAAGNRMYCVGFQDGSFPPMGDHVKGEMGGVWTQPIKLLDQFELAVAAPEKNIHLDHLKASRFTTFPHQVQWVYVLDSLQADVVCTLFVPEKERSLQVKYDIVNRGSEALNLQLTFSGKVDLRAGFFSEQAGLQNAPDSLWIDQEKGQIVARDLRNNWFVVVSTDAENSQYSSTKSDKKEFLNPNQTTVPNLETAQASRVEDSNAVYNPVFRIENTLQIPASQKVTQSYYIAGSDLSLEEAEAANLTLRTNAGRLLADKETHYADLSKRSCLSLPDKKLETVYNWVRFNTEWLLLDVPAIGKGFGAGFAHYIWWFGTDNSYALQGLLATGDFENTKSTLRLLKKYSEKCNGNGRVIHEIVPSGAIVNPGNTQETAHFITAVWNTYLWTGDRDFLAEFYPFIKQGLNWLMVEKDTNKNLFPEGYGITEIKGLNAELIDVAVYTQQALEAGSKMAEIFEETSLQKEYQHLADQLKAKINTAFWDERTSLYCDFYGTAKDALQVVDGAIDQFKQNPETKKFYEDLKTYFASFAPDYEHGWSTNRNWVINTPIETGIAPEKQAIMALERMEKNDMTSQWGPYLSAVNKEHNMTISTGVQAVAEARYNRIDRALMHVNQIANTFNQVMPGSIAEMMPDYGCFCQEWTIYGVAVPLIQYVFGIKPNAPEKELLLQPQCPTGWDRYTLTNQRIGDSQFDMAVCSSDSGVTYQVNGLDSSWTVKFRLPFLRTSDYWLNGKKVENPSLVDGWIWLESKGQATVQVTDKYE</sequence>
<dbReference type="PANTHER" id="PTHR34987:SF6">
    <property type="entry name" value="ALPHA-L-RHAMNOSIDASE SIX-HAIRPIN GLYCOSIDASE DOMAIN-CONTAINING PROTEIN"/>
    <property type="match status" value="1"/>
</dbReference>
<dbReference type="EMBL" id="JAKZMM010000092">
    <property type="protein sequence ID" value="MCJ2382478.1"/>
    <property type="molecule type" value="Genomic_DNA"/>
</dbReference>
<gene>
    <name evidence="2" type="ORF">MUN53_18045</name>
</gene>
<name>A0ABT0C657_9BACT</name>
<dbReference type="Gene3D" id="1.50.10.10">
    <property type="match status" value="1"/>
</dbReference>
<proteinExistence type="predicted"/>
<dbReference type="InterPro" id="IPR035396">
    <property type="entry name" value="Bac_rhamnosid6H"/>
</dbReference>
<keyword evidence="3" id="KW-1185">Reference proteome</keyword>
<dbReference type="InterPro" id="IPR008928">
    <property type="entry name" value="6-hairpin_glycosidase_sf"/>
</dbReference>
<reference evidence="2 3" key="1">
    <citation type="submission" date="2022-03" db="EMBL/GenBank/DDBJ databases">
        <title>Parabacteroides sp. nov. isolated from swine feces.</title>
        <authorList>
            <person name="Bak J.E."/>
        </authorList>
    </citation>
    <scope>NUCLEOTIDE SEQUENCE [LARGE SCALE GENOMIC DNA]</scope>
    <source>
        <strain evidence="2 3">AGMB00274</strain>
    </source>
</reference>
<feature type="domain" description="Alpha-L-rhamnosidase six-hairpin glycosidase" evidence="1">
    <location>
        <begin position="378"/>
        <end position="527"/>
    </location>
</feature>
<dbReference type="Pfam" id="PF17389">
    <property type="entry name" value="Bac_rhamnosid6H"/>
    <property type="match status" value="1"/>
</dbReference>
<dbReference type="RefSeq" id="WP_243326794.1">
    <property type="nucleotide sequence ID" value="NZ_JAKZMM010000092.1"/>
</dbReference>
<evidence type="ECO:0000313" key="2">
    <source>
        <dbReference type="EMBL" id="MCJ2382478.1"/>
    </source>
</evidence>
<dbReference type="Proteomes" id="UP001165444">
    <property type="component" value="Unassembled WGS sequence"/>
</dbReference>
<protein>
    <recommendedName>
        <fullName evidence="1">Alpha-L-rhamnosidase six-hairpin glycosidase domain-containing protein</fullName>
    </recommendedName>
</protein>
<dbReference type="SUPFAM" id="SSF48208">
    <property type="entry name" value="Six-hairpin glycosidases"/>
    <property type="match status" value="1"/>
</dbReference>
<dbReference type="InterPro" id="IPR012341">
    <property type="entry name" value="6hp_glycosidase-like_sf"/>
</dbReference>
<comment type="caution">
    <text evidence="2">The sequence shown here is derived from an EMBL/GenBank/DDBJ whole genome shotgun (WGS) entry which is preliminary data.</text>
</comment>
<dbReference type="PROSITE" id="PS51257">
    <property type="entry name" value="PROKAR_LIPOPROTEIN"/>
    <property type="match status" value="1"/>
</dbReference>
<dbReference type="PANTHER" id="PTHR34987">
    <property type="entry name" value="C, PUTATIVE (AFU_ORTHOLOGUE AFUA_3G02880)-RELATED"/>
    <property type="match status" value="1"/>
</dbReference>
<evidence type="ECO:0000313" key="3">
    <source>
        <dbReference type="Proteomes" id="UP001165444"/>
    </source>
</evidence>
<evidence type="ECO:0000259" key="1">
    <source>
        <dbReference type="Pfam" id="PF17389"/>
    </source>
</evidence>
<organism evidence="2 3">
    <name type="scientific">Parabacteroides faecalis</name>
    <dbReference type="NCBI Taxonomy" id="2924040"/>
    <lineage>
        <taxon>Bacteria</taxon>
        <taxon>Pseudomonadati</taxon>
        <taxon>Bacteroidota</taxon>
        <taxon>Bacteroidia</taxon>
        <taxon>Bacteroidales</taxon>
        <taxon>Tannerellaceae</taxon>
        <taxon>Parabacteroides</taxon>
    </lineage>
</organism>